<protein>
    <recommendedName>
        <fullName evidence="3">Late embryogenesis abundant protein LEA-2 subgroup domain-containing protein</fullName>
    </recommendedName>
</protein>
<proteinExistence type="predicted"/>
<dbReference type="AlphaFoldDB" id="A0A452XP90"/>
<accession>A0A452XP90</accession>
<dbReference type="Gramene" id="AET1Gv20089000.1">
    <property type="protein sequence ID" value="AET1Gv20089000.1"/>
    <property type="gene ID" value="AET1Gv20089000"/>
</dbReference>
<evidence type="ECO:0000313" key="1">
    <source>
        <dbReference type="EnsemblPlants" id="AET1Gv20089000.1"/>
    </source>
</evidence>
<keyword evidence="2" id="KW-1185">Reference proteome</keyword>
<reference evidence="2" key="2">
    <citation type="journal article" date="2017" name="Nat. Plants">
        <title>The Aegilops tauschii genome reveals multiple impacts of transposons.</title>
        <authorList>
            <person name="Zhao G."/>
            <person name="Zou C."/>
            <person name="Li K."/>
            <person name="Wang K."/>
            <person name="Li T."/>
            <person name="Gao L."/>
            <person name="Zhang X."/>
            <person name="Wang H."/>
            <person name="Yang Z."/>
            <person name="Liu X."/>
            <person name="Jiang W."/>
            <person name="Mao L."/>
            <person name="Kong X."/>
            <person name="Jiao Y."/>
            <person name="Jia J."/>
        </authorList>
    </citation>
    <scope>NUCLEOTIDE SEQUENCE [LARGE SCALE GENOMIC DNA]</scope>
    <source>
        <strain evidence="2">cv. AL8/78</strain>
    </source>
</reference>
<reference evidence="1" key="4">
    <citation type="submission" date="2019-03" db="UniProtKB">
        <authorList>
            <consortium name="EnsemblPlants"/>
        </authorList>
    </citation>
    <scope>IDENTIFICATION</scope>
</reference>
<evidence type="ECO:0000313" key="2">
    <source>
        <dbReference type="Proteomes" id="UP000015105"/>
    </source>
</evidence>
<dbReference type="STRING" id="200361.A0A452XP90"/>
<name>A0A452XP90_AEGTS</name>
<sequence>MATIRSLRKRWRAKQYISAAMLGTLFAVALVAATSISLAPARMRFSVVKAEIVTYRKPPTGPDTNTHLNLNLVANNTSQRTAVWFDSMSTEIWYGPAATAWVRTKNAWLPTGWQPPRSLISINMSIDYGYVPNSDATDYCRVVVKSKVFFRFGLASTRPFTIKFSCLNVNFVDNTSLPVVCG</sequence>
<reference evidence="1" key="3">
    <citation type="journal article" date="2017" name="Nature">
        <title>Genome sequence of the progenitor of the wheat D genome Aegilops tauschii.</title>
        <authorList>
            <person name="Luo M.C."/>
            <person name="Gu Y.Q."/>
            <person name="Puiu D."/>
            <person name="Wang H."/>
            <person name="Twardziok S.O."/>
            <person name="Deal K.R."/>
            <person name="Huo N."/>
            <person name="Zhu T."/>
            <person name="Wang L."/>
            <person name="Wang Y."/>
            <person name="McGuire P.E."/>
            <person name="Liu S."/>
            <person name="Long H."/>
            <person name="Ramasamy R.K."/>
            <person name="Rodriguez J.C."/>
            <person name="Van S.L."/>
            <person name="Yuan L."/>
            <person name="Wang Z."/>
            <person name="Xia Z."/>
            <person name="Xiao L."/>
            <person name="Anderson O.D."/>
            <person name="Ouyang S."/>
            <person name="Liang Y."/>
            <person name="Zimin A.V."/>
            <person name="Pertea G."/>
            <person name="Qi P."/>
            <person name="Bennetzen J.L."/>
            <person name="Dai X."/>
            <person name="Dawson M.W."/>
            <person name="Muller H.G."/>
            <person name="Kugler K."/>
            <person name="Rivarola-Duarte L."/>
            <person name="Spannagl M."/>
            <person name="Mayer K.F.X."/>
            <person name="Lu F.H."/>
            <person name="Bevan M.W."/>
            <person name="Leroy P."/>
            <person name="Li P."/>
            <person name="You F.M."/>
            <person name="Sun Q."/>
            <person name="Liu Z."/>
            <person name="Lyons E."/>
            <person name="Wicker T."/>
            <person name="Salzberg S.L."/>
            <person name="Devos K.M."/>
            <person name="Dvorak J."/>
        </authorList>
    </citation>
    <scope>NUCLEOTIDE SEQUENCE [LARGE SCALE GENOMIC DNA]</scope>
    <source>
        <strain evidence="1">cv. AL8/78</strain>
    </source>
</reference>
<reference evidence="2" key="1">
    <citation type="journal article" date="2014" name="Science">
        <title>Ancient hybridizations among the ancestral genomes of bread wheat.</title>
        <authorList>
            <consortium name="International Wheat Genome Sequencing Consortium,"/>
            <person name="Marcussen T."/>
            <person name="Sandve S.R."/>
            <person name="Heier L."/>
            <person name="Spannagl M."/>
            <person name="Pfeifer M."/>
            <person name="Jakobsen K.S."/>
            <person name="Wulff B.B."/>
            <person name="Steuernagel B."/>
            <person name="Mayer K.F."/>
            <person name="Olsen O.A."/>
        </authorList>
    </citation>
    <scope>NUCLEOTIDE SEQUENCE [LARGE SCALE GENOMIC DNA]</scope>
    <source>
        <strain evidence="2">cv. AL8/78</strain>
    </source>
</reference>
<dbReference type="PANTHER" id="PTHR36480">
    <property type="entry name" value="OS06G0118900 PROTEIN-RELATED"/>
    <property type="match status" value="1"/>
</dbReference>
<dbReference type="Proteomes" id="UP000015105">
    <property type="component" value="Chromosome 1D"/>
</dbReference>
<organism evidence="1 2">
    <name type="scientific">Aegilops tauschii subsp. strangulata</name>
    <name type="common">Goatgrass</name>
    <dbReference type="NCBI Taxonomy" id="200361"/>
    <lineage>
        <taxon>Eukaryota</taxon>
        <taxon>Viridiplantae</taxon>
        <taxon>Streptophyta</taxon>
        <taxon>Embryophyta</taxon>
        <taxon>Tracheophyta</taxon>
        <taxon>Spermatophyta</taxon>
        <taxon>Magnoliopsida</taxon>
        <taxon>Liliopsida</taxon>
        <taxon>Poales</taxon>
        <taxon>Poaceae</taxon>
        <taxon>BOP clade</taxon>
        <taxon>Pooideae</taxon>
        <taxon>Triticodae</taxon>
        <taxon>Triticeae</taxon>
        <taxon>Triticinae</taxon>
        <taxon>Aegilops</taxon>
    </lineage>
</organism>
<dbReference type="PANTHER" id="PTHR36480:SF5">
    <property type="entry name" value="LATE EMBRYOGENESIS ABUNDANT PROTEIN LEA-2 SUBGROUP DOMAIN-CONTAINING PROTEIN"/>
    <property type="match status" value="1"/>
</dbReference>
<dbReference type="EnsemblPlants" id="AET1Gv20089000.1">
    <property type="protein sequence ID" value="AET1Gv20089000.1"/>
    <property type="gene ID" value="AET1Gv20089000"/>
</dbReference>
<reference evidence="1" key="5">
    <citation type="journal article" date="2021" name="G3 (Bethesda)">
        <title>Aegilops tauschii genome assembly Aet v5.0 features greater sequence contiguity and improved annotation.</title>
        <authorList>
            <person name="Wang L."/>
            <person name="Zhu T."/>
            <person name="Rodriguez J.C."/>
            <person name="Deal K.R."/>
            <person name="Dubcovsky J."/>
            <person name="McGuire P.E."/>
            <person name="Lux T."/>
            <person name="Spannagl M."/>
            <person name="Mayer K.F.X."/>
            <person name="Baldrich P."/>
            <person name="Meyers B.C."/>
            <person name="Huo N."/>
            <person name="Gu Y.Q."/>
            <person name="Zhou H."/>
            <person name="Devos K.M."/>
            <person name="Bennetzen J.L."/>
            <person name="Unver T."/>
            <person name="Budak H."/>
            <person name="Gulick P.J."/>
            <person name="Galiba G."/>
            <person name="Kalapos B."/>
            <person name="Nelson D.R."/>
            <person name="Li P."/>
            <person name="You F.M."/>
            <person name="Luo M.C."/>
            <person name="Dvorak J."/>
        </authorList>
    </citation>
    <scope>NUCLEOTIDE SEQUENCE [LARGE SCALE GENOMIC DNA]</scope>
    <source>
        <strain evidence="1">cv. AL8/78</strain>
    </source>
</reference>
<evidence type="ECO:0008006" key="3">
    <source>
        <dbReference type="Google" id="ProtNLM"/>
    </source>
</evidence>